<gene>
    <name evidence="2" type="ORF">GMD21_12210</name>
</gene>
<dbReference type="Proteomes" id="UP000448177">
    <property type="component" value="Unassembled WGS sequence"/>
</dbReference>
<keyword evidence="1" id="KW-1133">Transmembrane helix</keyword>
<keyword evidence="1" id="KW-0812">Transmembrane</keyword>
<dbReference type="EMBL" id="WNAF01000008">
    <property type="protein sequence ID" value="MTR77421.1"/>
    <property type="molecule type" value="Genomic_DNA"/>
</dbReference>
<keyword evidence="3" id="KW-1185">Reference proteome</keyword>
<organism evidence="2 3">
    <name type="scientific">Mediterraneibacter faecis</name>
    <dbReference type="NCBI Taxonomy" id="592978"/>
    <lineage>
        <taxon>Bacteria</taxon>
        <taxon>Bacillati</taxon>
        <taxon>Bacillota</taxon>
        <taxon>Clostridia</taxon>
        <taxon>Lachnospirales</taxon>
        <taxon>Lachnospiraceae</taxon>
        <taxon>Mediterraneibacter</taxon>
    </lineage>
</organism>
<feature type="transmembrane region" description="Helical" evidence="1">
    <location>
        <begin position="15"/>
        <end position="35"/>
    </location>
</feature>
<accession>A0A844KH66</accession>
<feature type="transmembrane region" description="Helical" evidence="1">
    <location>
        <begin position="71"/>
        <end position="89"/>
    </location>
</feature>
<dbReference type="GeneID" id="303257532"/>
<sequence>MNAYPTWYYYFMQDFGYFGVVFVTAIIAGISVRIYRKAKRNPSISNQLAYFYVLHVILFASIWWELRKSDIVATMLHNLWIMPLIGLSVRGKKNGKV</sequence>
<protein>
    <submittedName>
        <fullName evidence="2">Uncharacterized protein</fullName>
    </submittedName>
</protein>
<keyword evidence="1" id="KW-0472">Membrane</keyword>
<feature type="transmembrane region" description="Helical" evidence="1">
    <location>
        <begin position="47"/>
        <end position="65"/>
    </location>
</feature>
<evidence type="ECO:0000256" key="1">
    <source>
        <dbReference type="SAM" id="Phobius"/>
    </source>
</evidence>
<name>A0A844KH66_9FIRM</name>
<reference evidence="2 3" key="1">
    <citation type="journal article" date="2019" name="Nat. Med.">
        <title>A library of human gut bacterial isolates paired with longitudinal multiomics data enables mechanistic microbiome research.</title>
        <authorList>
            <person name="Poyet M."/>
            <person name="Groussin M."/>
            <person name="Gibbons S.M."/>
            <person name="Avila-Pacheco J."/>
            <person name="Jiang X."/>
            <person name="Kearney S.M."/>
            <person name="Perrotta A.R."/>
            <person name="Berdy B."/>
            <person name="Zhao S."/>
            <person name="Lieberman T.D."/>
            <person name="Swanson P.K."/>
            <person name="Smith M."/>
            <person name="Roesemann S."/>
            <person name="Alexander J.E."/>
            <person name="Rich S.A."/>
            <person name="Livny J."/>
            <person name="Vlamakis H."/>
            <person name="Clish C."/>
            <person name="Bullock K."/>
            <person name="Deik A."/>
            <person name="Scott J."/>
            <person name="Pierce K.A."/>
            <person name="Xavier R.J."/>
            <person name="Alm E.J."/>
        </authorList>
    </citation>
    <scope>NUCLEOTIDE SEQUENCE [LARGE SCALE GENOMIC DNA]</scope>
    <source>
        <strain evidence="2 3">BIOML-A1</strain>
    </source>
</reference>
<dbReference type="RefSeq" id="WP_020436236.1">
    <property type="nucleotide sequence ID" value="NZ_DAWEFD010000034.1"/>
</dbReference>
<evidence type="ECO:0000313" key="2">
    <source>
        <dbReference type="EMBL" id="MTR77421.1"/>
    </source>
</evidence>
<dbReference type="AlphaFoldDB" id="A0A844KH66"/>
<proteinExistence type="predicted"/>
<evidence type="ECO:0000313" key="3">
    <source>
        <dbReference type="Proteomes" id="UP000448177"/>
    </source>
</evidence>
<comment type="caution">
    <text evidence="2">The sequence shown here is derived from an EMBL/GenBank/DDBJ whole genome shotgun (WGS) entry which is preliminary data.</text>
</comment>